<keyword evidence="2" id="KW-0808">Transferase</keyword>
<dbReference type="PANTHER" id="PTHR10545">
    <property type="entry name" value="DIAMINE N-ACETYLTRANSFERASE"/>
    <property type="match status" value="1"/>
</dbReference>
<dbReference type="EMBL" id="BMAT01000259">
    <property type="protein sequence ID" value="GFR62849.1"/>
    <property type="molecule type" value="Genomic_DNA"/>
</dbReference>
<comment type="caution">
    <text evidence="5">The sequence shown here is derived from an EMBL/GenBank/DDBJ whole genome shotgun (WGS) entry which is preliminary data.</text>
</comment>
<name>A0AAV4EPM1_9GAST</name>
<evidence type="ECO:0000313" key="6">
    <source>
        <dbReference type="Proteomes" id="UP000762676"/>
    </source>
</evidence>
<keyword evidence="6" id="KW-1185">Reference proteome</keyword>
<dbReference type="SUPFAM" id="SSF55729">
    <property type="entry name" value="Acyl-CoA N-acyltransferases (Nat)"/>
    <property type="match status" value="1"/>
</dbReference>
<dbReference type="GO" id="GO:0008080">
    <property type="term" value="F:N-acetyltransferase activity"/>
    <property type="evidence" value="ECO:0007669"/>
    <property type="project" value="TreeGrafter"/>
</dbReference>
<dbReference type="AlphaFoldDB" id="A0AAV4EPM1"/>
<evidence type="ECO:0000256" key="2">
    <source>
        <dbReference type="ARBA" id="ARBA00022679"/>
    </source>
</evidence>
<dbReference type="InterPro" id="IPR016181">
    <property type="entry name" value="Acyl_CoA_acyltransferase"/>
</dbReference>
<protein>
    <submittedName>
        <fullName evidence="5">Diamine acetyltransferase 1</fullName>
    </submittedName>
</protein>
<comment type="similarity">
    <text evidence="1">Belongs to the acetyltransferase family.</text>
</comment>
<evidence type="ECO:0000256" key="1">
    <source>
        <dbReference type="ARBA" id="ARBA00008694"/>
    </source>
</evidence>
<dbReference type="InterPro" id="IPR000182">
    <property type="entry name" value="GNAT_dom"/>
</dbReference>
<dbReference type="FunFam" id="3.40.630.30:FF:000064">
    <property type="entry name" value="GNAT family acetyltransferase"/>
    <property type="match status" value="1"/>
</dbReference>
<dbReference type="Gene3D" id="3.40.630.30">
    <property type="match status" value="1"/>
</dbReference>
<sequence length="174" mass="20173">MATTLDKTSPIVIRTAEPQDCAQVYKLMRELAVHLKCEQDMKLTIEQFYKDVFEDKPVCYCIVATTAGDPSTIVGYSLYFHTYYYLAGFSISMENLYVSQSHRGKGIGKMLWQEVTRRGLEMGSNGTLIFVDNWNKPTKDWYMKHGCVDYTESKDQHYMHFSRKAMEVFIKNGQ</sequence>
<dbReference type="Proteomes" id="UP000762676">
    <property type="component" value="Unassembled WGS sequence"/>
</dbReference>
<gene>
    <name evidence="5" type="ORF">ElyMa_000140500</name>
</gene>
<dbReference type="CDD" id="cd04301">
    <property type="entry name" value="NAT_SF"/>
    <property type="match status" value="1"/>
</dbReference>
<dbReference type="InterPro" id="IPR051016">
    <property type="entry name" value="Diverse_Substrate_AcTransf"/>
</dbReference>
<reference evidence="5 6" key="1">
    <citation type="journal article" date="2021" name="Elife">
        <title>Chloroplast acquisition without the gene transfer in kleptoplastic sea slugs, Plakobranchus ocellatus.</title>
        <authorList>
            <person name="Maeda T."/>
            <person name="Takahashi S."/>
            <person name="Yoshida T."/>
            <person name="Shimamura S."/>
            <person name="Takaki Y."/>
            <person name="Nagai Y."/>
            <person name="Toyoda A."/>
            <person name="Suzuki Y."/>
            <person name="Arimoto A."/>
            <person name="Ishii H."/>
            <person name="Satoh N."/>
            <person name="Nishiyama T."/>
            <person name="Hasebe M."/>
            <person name="Maruyama T."/>
            <person name="Minagawa J."/>
            <person name="Obokata J."/>
            <person name="Shigenobu S."/>
        </authorList>
    </citation>
    <scope>NUCLEOTIDE SEQUENCE [LARGE SCALE GENOMIC DNA]</scope>
</reference>
<organism evidence="5 6">
    <name type="scientific">Elysia marginata</name>
    <dbReference type="NCBI Taxonomy" id="1093978"/>
    <lineage>
        <taxon>Eukaryota</taxon>
        <taxon>Metazoa</taxon>
        <taxon>Spiralia</taxon>
        <taxon>Lophotrochozoa</taxon>
        <taxon>Mollusca</taxon>
        <taxon>Gastropoda</taxon>
        <taxon>Heterobranchia</taxon>
        <taxon>Euthyneura</taxon>
        <taxon>Panpulmonata</taxon>
        <taxon>Sacoglossa</taxon>
        <taxon>Placobranchoidea</taxon>
        <taxon>Plakobranchidae</taxon>
        <taxon>Elysia</taxon>
    </lineage>
</organism>
<evidence type="ECO:0000313" key="5">
    <source>
        <dbReference type="EMBL" id="GFR62849.1"/>
    </source>
</evidence>
<evidence type="ECO:0000259" key="4">
    <source>
        <dbReference type="PROSITE" id="PS51186"/>
    </source>
</evidence>
<dbReference type="PROSITE" id="PS51186">
    <property type="entry name" value="GNAT"/>
    <property type="match status" value="1"/>
</dbReference>
<evidence type="ECO:0000256" key="3">
    <source>
        <dbReference type="ARBA" id="ARBA00023315"/>
    </source>
</evidence>
<dbReference type="Pfam" id="PF00583">
    <property type="entry name" value="Acetyltransf_1"/>
    <property type="match status" value="1"/>
</dbReference>
<proteinExistence type="inferred from homology"/>
<feature type="domain" description="N-acetyltransferase" evidence="4">
    <location>
        <begin position="11"/>
        <end position="171"/>
    </location>
</feature>
<dbReference type="PANTHER" id="PTHR10545:SF29">
    <property type="entry name" value="GH14572P-RELATED"/>
    <property type="match status" value="1"/>
</dbReference>
<keyword evidence="3" id="KW-0012">Acyltransferase</keyword>
<accession>A0AAV4EPM1</accession>